<dbReference type="NCBIfam" id="NF005559">
    <property type="entry name" value="PRK07231.1"/>
    <property type="match status" value="1"/>
</dbReference>
<dbReference type="InterPro" id="IPR036291">
    <property type="entry name" value="NAD(P)-bd_dom_sf"/>
</dbReference>
<evidence type="ECO:0000313" key="5">
    <source>
        <dbReference type="Proteomes" id="UP001519271"/>
    </source>
</evidence>
<organism evidence="4 5">
    <name type="scientific">Youngiibacter multivorans</name>
    <dbReference type="NCBI Taxonomy" id="937251"/>
    <lineage>
        <taxon>Bacteria</taxon>
        <taxon>Bacillati</taxon>
        <taxon>Bacillota</taxon>
        <taxon>Clostridia</taxon>
        <taxon>Eubacteriales</taxon>
        <taxon>Clostridiaceae</taxon>
        <taxon>Youngiibacter</taxon>
    </lineage>
</organism>
<proteinExistence type="inferred from homology"/>
<dbReference type="PANTHER" id="PTHR42879:SF2">
    <property type="entry name" value="3-OXOACYL-[ACYL-CARRIER-PROTEIN] REDUCTASE FABG"/>
    <property type="match status" value="1"/>
</dbReference>
<keyword evidence="5" id="KW-1185">Reference proteome</keyword>
<dbReference type="RefSeq" id="WP_209460615.1">
    <property type="nucleotide sequence ID" value="NZ_JAGGKC010000030.1"/>
</dbReference>
<dbReference type="EMBL" id="JAGGKC010000030">
    <property type="protein sequence ID" value="MBP1920440.1"/>
    <property type="molecule type" value="Genomic_DNA"/>
</dbReference>
<dbReference type="InterPro" id="IPR057326">
    <property type="entry name" value="KR_dom"/>
</dbReference>
<dbReference type="PANTHER" id="PTHR42879">
    <property type="entry name" value="3-OXOACYL-(ACYL-CARRIER-PROTEIN) REDUCTASE"/>
    <property type="match status" value="1"/>
</dbReference>
<evidence type="ECO:0000256" key="1">
    <source>
        <dbReference type="ARBA" id="ARBA00006484"/>
    </source>
</evidence>
<keyword evidence="2" id="KW-0443">Lipid metabolism</keyword>
<dbReference type="CDD" id="cd05333">
    <property type="entry name" value="BKR_SDR_c"/>
    <property type="match status" value="1"/>
</dbReference>
<sequence length="248" mass="26548">MRRFENQVAVVTGSGRGLGKAFVERFAQEGAKVVVTDINEEACIVVRDEIIAAGGEAIAIACDVTNRAQVADMMKTVIETYGQIDVLVNNAGITRDASFMKMTDDQFDLVINTNMKSMFICTQEAVKYMFERKYGRVINISSLTGVAGNFGQTNYGAAKAGVIGMTKTWSKEFGRKGVTCNAIAPGFMMTEMTLTMKQEIIDNLISQIPVGRGGDPKELAGAVAFLASGEAGFINGATLNINGGTYCS</sequence>
<dbReference type="NCBIfam" id="NF009466">
    <property type="entry name" value="PRK12826.1-2"/>
    <property type="match status" value="1"/>
</dbReference>
<accession>A0ABS4G792</accession>
<evidence type="ECO:0000259" key="3">
    <source>
        <dbReference type="SMART" id="SM00822"/>
    </source>
</evidence>
<dbReference type="InterPro" id="IPR002347">
    <property type="entry name" value="SDR_fam"/>
</dbReference>
<protein>
    <submittedName>
        <fullName evidence="4">3-oxoacyl-(Acyl-carrier-protein) reductase</fullName>
    </submittedName>
</protein>
<dbReference type="SMART" id="SM00822">
    <property type="entry name" value="PKS_KR"/>
    <property type="match status" value="1"/>
</dbReference>
<reference evidence="4 5" key="1">
    <citation type="submission" date="2021-03" db="EMBL/GenBank/DDBJ databases">
        <title>Genomic Encyclopedia of Type Strains, Phase IV (KMG-IV): sequencing the most valuable type-strain genomes for metagenomic binning, comparative biology and taxonomic classification.</title>
        <authorList>
            <person name="Goeker M."/>
        </authorList>
    </citation>
    <scope>NUCLEOTIDE SEQUENCE [LARGE SCALE GENOMIC DNA]</scope>
    <source>
        <strain evidence="4 5">DSM 6139</strain>
    </source>
</reference>
<dbReference type="PRINTS" id="PR00081">
    <property type="entry name" value="GDHRDH"/>
</dbReference>
<feature type="domain" description="Ketoreductase" evidence="3">
    <location>
        <begin position="7"/>
        <end position="186"/>
    </location>
</feature>
<dbReference type="PROSITE" id="PS00061">
    <property type="entry name" value="ADH_SHORT"/>
    <property type="match status" value="1"/>
</dbReference>
<evidence type="ECO:0000313" key="4">
    <source>
        <dbReference type="EMBL" id="MBP1920440.1"/>
    </source>
</evidence>
<gene>
    <name evidence="4" type="ORF">J2Z34_002952</name>
</gene>
<dbReference type="InterPro" id="IPR020904">
    <property type="entry name" value="Sc_DH/Rdtase_CS"/>
</dbReference>
<dbReference type="Pfam" id="PF13561">
    <property type="entry name" value="adh_short_C2"/>
    <property type="match status" value="1"/>
</dbReference>
<dbReference type="Gene3D" id="3.40.50.720">
    <property type="entry name" value="NAD(P)-binding Rossmann-like Domain"/>
    <property type="match status" value="1"/>
</dbReference>
<keyword evidence="2" id="KW-0753">Steroid metabolism</keyword>
<dbReference type="SUPFAM" id="SSF51735">
    <property type="entry name" value="NAD(P)-binding Rossmann-fold domains"/>
    <property type="match status" value="1"/>
</dbReference>
<dbReference type="PRINTS" id="PR00080">
    <property type="entry name" value="SDRFAMILY"/>
</dbReference>
<evidence type="ECO:0000256" key="2">
    <source>
        <dbReference type="ARBA" id="ARBA00023221"/>
    </source>
</evidence>
<dbReference type="InterPro" id="IPR050259">
    <property type="entry name" value="SDR"/>
</dbReference>
<comment type="similarity">
    <text evidence="1">Belongs to the short-chain dehydrogenases/reductases (SDR) family.</text>
</comment>
<comment type="caution">
    <text evidence="4">The sequence shown here is derived from an EMBL/GenBank/DDBJ whole genome shotgun (WGS) entry which is preliminary data.</text>
</comment>
<dbReference type="Proteomes" id="UP001519271">
    <property type="component" value="Unassembled WGS sequence"/>
</dbReference>
<name>A0ABS4G792_9CLOT</name>